<keyword evidence="2" id="KW-0547">Nucleotide-binding</keyword>
<evidence type="ECO:0000313" key="6">
    <source>
        <dbReference type="EMBL" id="OBZ79140.1"/>
    </source>
</evidence>
<dbReference type="AlphaFoldDB" id="A0A1C7MQJ0"/>
<dbReference type="InterPro" id="IPR000719">
    <property type="entry name" value="Prot_kinase_dom"/>
</dbReference>
<dbReference type="GO" id="GO:0005524">
    <property type="term" value="F:ATP binding"/>
    <property type="evidence" value="ECO:0007669"/>
    <property type="project" value="UniProtKB-KW"/>
</dbReference>
<feature type="domain" description="Protein kinase" evidence="5">
    <location>
        <begin position="12"/>
        <end position="317"/>
    </location>
</feature>
<dbReference type="PROSITE" id="PS50011">
    <property type="entry name" value="PROTEIN_KINASE_DOM"/>
    <property type="match status" value="1"/>
</dbReference>
<dbReference type="SUPFAM" id="SSF56112">
    <property type="entry name" value="Protein kinase-like (PK-like)"/>
    <property type="match status" value="1"/>
</dbReference>
<name>A0A1C7MQJ0_GRIFR</name>
<dbReference type="Pfam" id="PF00069">
    <property type="entry name" value="Pkinase"/>
    <property type="match status" value="1"/>
</dbReference>
<dbReference type="PANTHER" id="PTHR43289:SF6">
    <property type="entry name" value="SERINE_THREONINE-PROTEIN KINASE NEKL-3"/>
    <property type="match status" value="1"/>
</dbReference>
<keyword evidence="4" id="KW-0067">ATP-binding</keyword>
<reference evidence="6 7" key="1">
    <citation type="submission" date="2016-03" db="EMBL/GenBank/DDBJ databases">
        <title>Whole genome sequencing of Grifola frondosa 9006-11.</title>
        <authorList>
            <person name="Min B."/>
            <person name="Park H."/>
            <person name="Kim J.-G."/>
            <person name="Cho H."/>
            <person name="Oh Y.-L."/>
            <person name="Kong W.-S."/>
            <person name="Choi I.-G."/>
        </authorList>
    </citation>
    <scope>NUCLEOTIDE SEQUENCE [LARGE SCALE GENOMIC DNA]</scope>
    <source>
        <strain evidence="6 7">9006-11</strain>
    </source>
</reference>
<evidence type="ECO:0000256" key="3">
    <source>
        <dbReference type="ARBA" id="ARBA00022777"/>
    </source>
</evidence>
<dbReference type="InterPro" id="IPR011009">
    <property type="entry name" value="Kinase-like_dom_sf"/>
</dbReference>
<evidence type="ECO:0000259" key="5">
    <source>
        <dbReference type="PROSITE" id="PS50011"/>
    </source>
</evidence>
<dbReference type="Gene3D" id="1.10.510.10">
    <property type="entry name" value="Transferase(Phosphotransferase) domain 1"/>
    <property type="match status" value="1"/>
</dbReference>
<dbReference type="EMBL" id="LUGG01000001">
    <property type="protein sequence ID" value="OBZ79140.1"/>
    <property type="molecule type" value="Genomic_DNA"/>
</dbReference>
<proteinExistence type="predicted"/>
<dbReference type="Proteomes" id="UP000092993">
    <property type="component" value="Unassembled WGS sequence"/>
</dbReference>
<dbReference type="PANTHER" id="PTHR43289">
    <property type="entry name" value="MITOGEN-ACTIVATED PROTEIN KINASE KINASE KINASE 20-RELATED"/>
    <property type="match status" value="1"/>
</dbReference>
<dbReference type="GO" id="GO:0004674">
    <property type="term" value="F:protein serine/threonine kinase activity"/>
    <property type="evidence" value="ECO:0007669"/>
    <property type="project" value="TreeGrafter"/>
</dbReference>
<dbReference type="SMART" id="SM00220">
    <property type="entry name" value="S_TKc"/>
    <property type="match status" value="1"/>
</dbReference>
<dbReference type="STRING" id="5627.A0A1C7MQJ0"/>
<gene>
    <name evidence="6" type="ORF">A0H81_00454</name>
</gene>
<evidence type="ECO:0000256" key="1">
    <source>
        <dbReference type="ARBA" id="ARBA00022679"/>
    </source>
</evidence>
<accession>A0A1C7MQJ0</accession>
<organism evidence="6 7">
    <name type="scientific">Grifola frondosa</name>
    <name type="common">Maitake</name>
    <name type="synonym">Polyporus frondosus</name>
    <dbReference type="NCBI Taxonomy" id="5627"/>
    <lineage>
        <taxon>Eukaryota</taxon>
        <taxon>Fungi</taxon>
        <taxon>Dikarya</taxon>
        <taxon>Basidiomycota</taxon>
        <taxon>Agaricomycotina</taxon>
        <taxon>Agaricomycetes</taxon>
        <taxon>Polyporales</taxon>
        <taxon>Grifolaceae</taxon>
        <taxon>Grifola</taxon>
    </lineage>
</organism>
<sequence>MALNPAAPKDGLAEKDKSGELLDTEVFWKKHQRWLEQRGYKLRPRYHEEWISSRHGTDKNCPDALSLTTMPIVDAIRVSDGTYVSLKRVRKSYHPYEAEIIQFFSTEPLASDPQNHCVPTYEILQSTIDDDHIIIVMPWLRAVDDPRFYTVGEGVECVRQICEGVQFMHRHRVAHRDIMNLNIMMDPKPILSEMSNPVIEERSYDLRRSVKIYTRTKHPVRYYLVDFGLSRKYSEDEMPPLEEPIRGGVKTVPEFQDSVNPCNPFPTDIYYLGFFIRETFVQKGPCFKFLQSFVDDMVQKDPAKRPTIDEVVTRTRT</sequence>
<evidence type="ECO:0000256" key="4">
    <source>
        <dbReference type="ARBA" id="ARBA00022840"/>
    </source>
</evidence>
<keyword evidence="3" id="KW-0418">Kinase</keyword>
<keyword evidence="1" id="KW-0808">Transferase</keyword>
<evidence type="ECO:0000313" key="7">
    <source>
        <dbReference type="Proteomes" id="UP000092993"/>
    </source>
</evidence>
<dbReference type="OrthoDB" id="2732257at2759"/>
<keyword evidence="7" id="KW-1185">Reference proteome</keyword>
<dbReference type="OMA" id="HPHEEEV"/>
<comment type="caution">
    <text evidence="6">The sequence shown here is derived from an EMBL/GenBank/DDBJ whole genome shotgun (WGS) entry which is preliminary data.</text>
</comment>
<protein>
    <recommendedName>
        <fullName evidence="5">Protein kinase domain-containing protein</fullName>
    </recommendedName>
</protein>
<evidence type="ECO:0000256" key="2">
    <source>
        <dbReference type="ARBA" id="ARBA00022741"/>
    </source>
</evidence>